<dbReference type="RefSeq" id="WP_200748184.1">
    <property type="nucleotide sequence ID" value="NZ_JAEOAH010000004.1"/>
</dbReference>
<keyword evidence="2" id="KW-0449">Lipoprotein</keyword>
<evidence type="ECO:0000256" key="1">
    <source>
        <dbReference type="SAM" id="SignalP"/>
    </source>
</evidence>
<dbReference type="PROSITE" id="PS51257">
    <property type="entry name" value="PROKAR_LIPOPROTEIN"/>
    <property type="match status" value="1"/>
</dbReference>
<dbReference type="SUPFAM" id="SSF89392">
    <property type="entry name" value="Prokaryotic lipoproteins and lipoprotein localization factors"/>
    <property type="match status" value="1"/>
</dbReference>
<comment type="caution">
    <text evidence="2">The sequence shown here is derived from an EMBL/GenBank/DDBJ whole genome shotgun (WGS) entry which is preliminary data.</text>
</comment>
<organism evidence="2 3">
    <name type="scientific">Viridibacillus soli</name>
    <dbReference type="NCBI Taxonomy" id="2798301"/>
    <lineage>
        <taxon>Bacteria</taxon>
        <taxon>Bacillati</taxon>
        <taxon>Bacillota</taxon>
        <taxon>Bacilli</taxon>
        <taxon>Bacillales</taxon>
        <taxon>Caryophanaceae</taxon>
        <taxon>Viridibacillus</taxon>
    </lineage>
</organism>
<dbReference type="Proteomes" id="UP000618943">
    <property type="component" value="Unassembled WGS sequence"/>
</dbReference>
<evidence type="ECO:0000313" key="2">
    <source>
        <dbReference type="EMBL" id="MBK3494219.1"/>
    </source>
</evidence>
<gene>
    <name evidence="2" type="ORF">JFL43_04980</name>
</gene>
<dbReference type="InterPro" id="IPR029046">
    <property type="entry name" value="LolA/LolB/LppX"/>
</dbReference>
<name>A0ABS1H4I4_9BACL</name>
<dbReference type="EMBL" id="JAEOAH010000004">
    <property type="protein sequence ID" value="MBK3494219.1"/>
    <property type="molecule type" value="Genomic_DNA"/>
</dbReference>
<dbReference type="PANTHER" id="PTHR37507">
    <property type="entry name" value="SPORULATION PROTEIN YDCC"/>
    <property type="match status" value="1"/>
</dbReference>
<keyword evidence="1" id="KW-0732">Signal</keyword>
<dbReference type="PANTHER" id="PTHR37507:SF2">
    <property type="entry name" value="SPORULATION PROTEIN YDCC"/>
    <property type="match status" value="1"/>
</dbReference>
<proteinExistence type="predicted"/>
<reference evidence="2 3" key="1">
    <citation type="submission" date="2020-12" db="EMBL/GenBank/DDBJ databases">
        <title>YIM B01967 draft genome.</title>
        <authorList>
            <person name="Yan X."/>
        </authorList>
    </citation>
    <scope>NUCLEOTIDE SEQUENCE [LARGE SCALE GENOMIC DNA]</scope>
    <source>
        <strain evidence="2 3">YIM B01967</strain>
    </source>
</reference>
<feature type="chain" id="PRO_5046274109" evidence="1">
    <location>
        <begin position="20"/>
        <end position="357"/>
    </location>
</feature>
<sequence length="357" mass="40497">MKKIMKSLSLVGIMTVALVGCSTEGSDFSPEQVIQNTLKDSKPIGTYYGEYDMTLSKEKMHVKEWNGKDGKRRIEMWDEEAKQQSISVNDGKNITSYNQAQNKGIVIPITDELKDGTQFSPKAQAEAMLKMVKDTHEISLKGEEKILGRDTYHLVAKEKDEKTLFGNQEIWVDKENWMALKYSMSGVSGGSEIEYTKLDFDAKIPDSIFTIELPKDAEIEKIDSSKKAKTVTTKEMPNVFKKAFLYFPEKDSLKIANVEVMDVVDHKELTINYEKDGVLSFSLSVFPTPKEKVEDVGSLPGEKQTKIRGQKGLVMEEKSFRVISWSEKGYNYSILPINPDLKIKDILKMTKDMKLVK</sequence>
<dbReference type="Gene3D" id="2.50.20.10">
    <property type="entry name" value="Lipoprotein localisation LolA/LolB/LppX"/>
    <property type="match status" value="1"/>
</dbReference>
<protein>
    <submittedName>
        <fullName evidence="2">Outer membrane lipoprotein carrier protein LolA</fullName>
    </submittedName>
</protein>
<dbReference type="InterPro" id="IPR052944">
    <property type="entry name" value="Sporulation_related"/>
</dbReference>
<feature type="signal peptide" evidence="1">
    <location>
        <begin position="1"/>
        <end position="19"/>
    </location>
</feature>
<accession>A0ABS1H4I4</accession>
<keyword evidence="3" id="KW-1185">Reference proteome</keyword>
<evidence type="ECO:0000313" key="3">
    <source>
        <dbReference type="Proteomes" id="UP000618943"/>
    </source>
</evidence>